<dbReference type="InterPro" id="IPR003481">
    <property type="entry name" value="FliD_N"/>
</dbReference>
<name>M2TQW9_9SPHN</name>
<reference evidence="8 9" key="1">
    <citation type="journal article" date="2013" name="Genome Announc.">
        <title>Draft Genome Sequence of Strain JLT2015T, Belonging to the Family Sphingomonadaceae of the Alphaproteobacteria.</title>
        <authorList>
            <person name="Tang K."/>
            <person name="Liu K."/>
            <person name="Li S."/>
            <person name="Jiao N."/>
        </authorList>
    </citation>
    <scope>NUCLEOTIDE SEQUENCE [LARGE SCALE GENOMIC DNA]</scope>
    <source>
        <strain evidence="8 9">JLT2015</strain>
    </source>
</reference>
<dbReference type="PANTHER" id="PTHR30288:SF0">
    <property type="entry name" value="FLAGELLAR HOOK-ASSOCIATED PROTEIN 2"/>
    <property type="match status" value="1"/>
</dbReference>
<keyword evidence="5" id="KW-0964">Secreted</keyword>
<keyword evidence="8" id="KW-0969">Cilium</keyword>
<evidence type="ECO:0000256" key="2">
    <source>
        <dbReference type="ARBA" id="ARBA00011255"/>
    </source>
</evidence>
<evidence type="ECO:0000256" key="1">
    <source>
        <dbReference type="ARBA" id="ARBA00009764"/>
    </source>
</evidence>
<keyword evidence="4 5" id="KW-0975">Bacterial flagellum</keyword>
<dbReference type="GO" id="GO:0009421">
    <property type="term" value="C:bacterial-type flagellum filament cap"/>
    <property type="evidence" value="ECO:0007669"/>
    <property type="project" value="InterPro"/>
</dbReference>
<organism evidence="8 9">
    <name type="scientific">Pacificimonas flava</name>
    <dbReference type="NCBI Taxonomy" id="1234595"/>
    <lineage>
        <taxon>Bacteria</taxon>
        <taxon>Pseudomonadati</taxon>
        <taxon>Pseudomonadota</taxon>
        <taxon>Alphaproteobacteria</taxon>
        <taxon>Sphingomonadales</taxon>
        <taxon>Sphingosinicellaceae</taxon>
        <taxon>Pacificimonas</taxon>
    </lineage>
</organism>
<dbReference type="OrthoDB" id="7388356at2"/>
<dbReference type="Proteomes" id="UP000011717">
    <property type="component" value="Unassembled WGS sequence"/>
</dbReference>
<dbReference type="InterPro" id="IPR010809">
    <property type="entry name" value="FliD_C"/>
</dbReference>
<keyword evidence="9" id="KW-1185">Reference proteome</keyword>
<dbReference type="GO" id="GO:0071973">
    <property type="term" value="P:bacterial-type flagellum-dependent cell motility"/>
    <property type="evidence" value="ECO:0007669"/>
    <property type="project" value="TreeGrafter"/>
</dbReference>
<evidence type="ECO:0000313" key="8">
    <source>
        <dbReference type="EMBL" id="EMD84191.1"/>
    </source>
</evidence>
<dbReference type="GO" id="GO:0007155">
    <property type="term" value="P:cell adhesion"/>
    <property type="evidence" value="ECO:0007669"/>
    <property type="project" value="InterPro"/>
</dbReference>
<feature type="domain" description="Flagellar hook-associated protein 2 N-terminal" evidence="6">
    <location>
        <begin position="11"/>
        <end position="107"/>
    </location>
</feature>
<keyword evidence="3" id="KW-0175">Coiled coil</keyword>
<evidence type="ECO:0000256" key="3">
    <source>
        <dbReference type="ARBA" id="ARBA00023054"/>
    </source>
</evidence>
<accession>M2TQW9</accession>
<keyword evidence="8" id="KW-0282">Flagellum</keyword>
<protein>
    <recommendedName>
        <fullName evidence="5">Flagellar hook-associated protein 2</fullName>
        <shortName evidence="5">HAP2</shortName>
    </recommendedName>
    <alternativeName>
        <fullName evidence="5">Flagellar cap protein</fullName>
    </alternativeName>
</protein>
<evidence type="ECO:0000256" key="4">
    <source>
        <dbReference type="ARBA" id="ARBA00023143"/>
    </source>
</evidence>
<dbReference type="PANTHER" id="PTHR30288">
    <property type="entry name" value="FLAGELLAR CAP/ASSEMBLY PROTEIN FLID"/>
    <property type="match status" value="1"/>
</dbReference>
<evidence type="ECO:0000259" key="6">
    <source>
        <dbReference type="Pfam" id="PF02465"/>
    </source>
</evidence>
<sequence>MDILSALGSGSGLNTSEIISGLVAAERDPKTELLSKRREAADTKISALGQVRATVGAFSDALRSLQSSGALGVLPQMSRTDLATATIVSSKARPANLSFSVEALAAPQKLVSRAFGPGESGSLGTGKITIDLGRFTYDSEGMPSAFEGALPPKSLTLDIGSSDQTLDAIAAKINAAGIGLTASLLRDGDTTRLIMKGPEGAENGFKISVEPDDPASALADLSFDVGAGAMTQTQAAKDARLLVEGVEITRSSNRIDDLVTGVQIDLIKAEPGETINLAAAYDTAELSTAVGNFTAAYNELVGLLNELTARPTGSSEGGALNGSREVRELQSQLSALTTTRLGTGSNAVRLADIGVKSNRDGTLSLDNEALQTVVSQTPEVLSTLFGDSASFSAGGIALDSDVSGIPAGEYELTDVVPATRGTLRGTSQPNAFDMPLTIDSSNRNIRVRVDGVGSLTIALDDGTYTSYAEFAAMMDRAIARDSLLANFGAGGSVAVENDSLVFTSNSKGVSSSFAITEMDPALSARLGLDTATAQQGTAASGKLNGRDLLSFGDSLMVKSGDPGAGMKFTATAAIASATFEVSHGLSTQLARIAEQAASADGGIGSRLAALNNEQLRIGEDEEKLEARMVSYEARLKAQFGAMEAAVAGFKSTQDFLDQQIKMWTSSEN</sequence>
<dbReference type="InterPro" id="IPR040026">
    <property type="entry name" value="FliD"/>
</dbReference>
<dbReference type="AlphaFoldDB" id="M2TQW9"/>
<dbReference type="Pfam" id="PF02465">
    <property type="entry name" value="FliD_N"/>
    <property type="match status" value="1"/>
</dbReference>
<comment type="similarity">
    <text evidence="1 5">Belongs to the FliD family.</text>
</comment>
<dbReference type="GO" id="GO:0009424">
    <property type="term" value="C:bacterial-type flagellum hook"/>
    <property type="evidence" value="ECO:0007669"/>
    <property type="project" value="UniProtKB-UniRule"/>
</dbReference>
<comment type="subunit">
    <text evidence="2 5">Homopentamer.</text>
</comment>
<keyword evidence="8" id="KW-0966">Cell projection</keyword>
<comment type="subcellular location">
    <subcellularLocation>
        <location evidence="5">Secreted</location>
    </subcellularLocation>
    <subcellularLocation>
        <location evidence="5">Bacterial flagellum</location>
    </subcellularLocation>
</comment>
<dbReference type="RefSeq" id="WP_008599500.1">
    <property type="nucleotide sequence ID" value="NZ_AMRV01000001.1"/>
</dbReference>
<evidence type="ECO:0000259" key="7">
    <source>
        <dbReference type="Pfam" id="PF07195"/>
    </source>
</evidence>
<gene>
    <name evidence="8" type="ORF">C725_0121</name>
</gene>
<proteinExistence type="inferred from homology"/>
<feature type="domain" description="Flagellar hook-associated protein 2 C-terminal" evidence="7">
    <location>
        <begin position="236"/>
        <end position="390"/>
    </location>
</feature>
<evidence type="ECO:0000256" key="5">
    <source>
        <dbReference type="RuleBase" id="RU362066"/>
    </source>
</evidence>
<comment type="caution">
    <text evidence="8">The sequence shown here is derived from an EMBL/GenBank/DDBJ whole genome shotgun (WGS) entry which is preliminary data.</text>
</comment>
<dbReference type="EMBL" id="AMRV01000001">
    <property type="protein sequence ID" value="EMD84191.1"/>
    <property type="molecule type" value="Genomic_DNA"/>
</dbReference>
<evidence type="ECO:0000313" key="9">
    <source>
        <dbReference type="Proteomes" id="UP000011717"/>
    </source>
</evidence>
<comment type="function">
    <text evidence="5">Required for morphogenesis and for the elongation of the flagellar filament by facilitating polymerization of the flagellin monomers at the tip of growing filament. Forms a capping structure, which prevents flagellin subunits (transported through the central channel of the flagellum) from leaking out without polymerization at the distal end.</text>
</comment>
<dbReference type="Pfam" id="PF07195">
    <property type="entry name" value="FliD_C"/>
    <property type="match status" value="1"/>
</dbReference>
<dbReference type="GO" id="GO:0005576">
    <property type="term" value="C:extracellular region"/>
    <property type="evidence" value="ECO:0007669"/>
    <property type="project" value="UniProtKB-SubCell"/>
</dbReference>